<protein>
    <submittedName>
        <fullName evidence="4">Gfo/Idh/MocA family oxidoreductase</fullName>
    </submittedName>
</protein>
<dbReference type="Pfam" id="PF02894">
    <property type="entry name" value="GFO_IDH_MocA_C"/>
    <property type="match status" value="1"/>
</dbReference>
<dbReference type="SUPFAM" id="SSF51735">
    <property type="entry name" value="NAD(P)-binding Rossmann-fold domains"/>
    <property type="match status" value="1"/>
</dbReference>
<proteinExistence type="inferred from homology"/>
<dbReference type="PANTHER" id="PTHR43593:SF1">
    <property type="entry name" value="INOSITOL 2-DEHYDROGENASE"/>
    <property type="match status" value="1"/>
</dbReference>
<dbReference type="InterPro" id="IPR000683">
    <property type="entry name" value="Gfo/Idh/MocA-like_OxRdtase_N"/>
</dbReference>
<dbReference type="RefSeq" id="WP_268043899.1">
    <property type="nucleotide sequence ID" value="NZ_CP104064.1"/>
</dbReference>
<dbReference type="Gene3D" id="3.30.360.10">
    <property type="entry name" value="Dihydrodipicolinate Reductase, domain 2"/>
    <property type="match status" value="1"/>
</dbReference>
<evidence type="ECO:0000259" key="2">
    <source>
        <dbReference type="Pfam" id="PF01408"/>
    </source>
</evidence>
<evidence type="ECO:0000259" key="3">
    <source>
        <dbReference type="Pfam" id="PF02894"/>
    </source>
</evidence>
<feature type="domain" description="Gfo/Idh/MocA-like oxidoreductase C-terminal" evidence="3">
    <location>
        <begin position="175"/>
        <end position="393"/>
    </location>
</feature>
<name>A0ABY6Z2J7_9BACL</name>
<dbReference type="InterPro" id="IPR036291">
    <property type="entry name" value="NAD(P)-bd_dom_sf"/>
</dbReference>
<feature type="domain" description="Gfo/Idh/MocA-like oxidoreductase N-terminal" evidence="2">
    <location>
        <begin position="37"/>
        <end position="160"/>
    </location>
</feature>
<accession>A0ABY6Z2J7</accession>
<dbReference type="Proteomes" id="UP001164803">
    <property type="component" value="Chromosome"/>
</dbReference>
<evidence type="ECO:0000313" key="4">
    <source>
        <dbReference type="EMBL" id="WAH36546.1"/>
    </source>
</evidence>
<sequence>MGTRQEIGKQLFAGQLNMDYLEHQDQYLFTAPEAKVRLNVVGIGMMGMEHCKVTMLEGRATIHGFYDADPHSRDHHLKALSSAHPGQKFVVYDTLQSACNDPDVDGLIICTPNWTHVDVVREAVKSRKHILLEKPMATTIADAYEITKLAEGYEGVFQIGLQYRFKAIYAEAIHEALERKAIGDIKTISIQEHRVPFLDKVKQWNKFTKYSGGTLVEKCCHYFDLFNLFAQSKPDHVYATGGTAVNFQDFEYAGERSDILDHACVTVVYQNGIRASFNLCMFAPMFYEEIVLCGNEGRLKAYENTDYLPVHRKETHLEVLSGLHRPSRISTPCYPANIQHSGHHGATYYEHKYFIDNIEGNKTNTASVEEGFWSIVVGVAAEESVKTGNVVQIEELLAESGIRV</sequence>
<dbReference type="SUPFAM" id="SSF55347">
    <property type="entry name" value="Glyceraldehyde-3-phosphate dehydrogenase-like, C-terminal domain"/>
    <property type="match status" value="1"/>
</dbReference>
<comment type="similarity">
    <text evidence="1">Belongs to the Gfo/Idh/MocA family.</text>
</comment>
<dbReference type="Pfam" id="PF01408">
    <property type="entry name" value="GFO_IDH_MocA"/>
    <property type="match status" value="1"/>
</dbReference>
<dbReference type="Gene3D" id="3.40.50.720">
    <property type="entry name" value="NAD(P)-binding Rossmann-like Domain"/>
    <property type="match status" value="1"/>
</dbReference>
<reference evidence="4" key="1">
    <citation type="submission" date="2022-08" db="EMBL/GenBank/DDBJ databases">
        <title>Alicyclobacillus dauci DSM2870, complete genome.</title>
        <authorList>
            <person name="Wang Q."/>
            <person name="Cai R."/>
            <person name="Wang Z."/>
        </authorList>
    </citation>
    <scope>NUCLEOTIDE SEQUENCE</scope>
    <source>
        <strain evidence="4">DSM 28700</strain>
    </source>
</reference>
<dbReference type="PANTHER" id="PTHR43593">
    <property type="match status" value="1"/>
</dbReference>
<organism evidence="4 5">
    <name type="scientific">Alicyclobacillus dauci</name>
    <dbReference type="NCBI Taxonomy" id="1475485"/>
    <lineage>
        <taxon>Bacteria</taxon>
        <taxon>Bacillati</taxon>
        <taxon>Bacillota</taxon>
        <taxon>Bacilli</taxon>
        <taxon>Bacillales</taxon>
        <taxon>Alicyclobacillaceae</taxon>
        <taxon>Alicyclobacillus</taxon>
    </lineage>
</organism>
<keyword evidence="5" id="KW-1185">Reference proteome</keyword>
<dbReference type="EMBL" id="CP104064">
    <property type="protein sequence ID" value="WAH36546.1"/>
    <property type="molecule type" value="Genomic_DNA"/>
</dbReference>
<evidence type="ECO:0000313" key="5">
    <source>
        <dbReference type="Proteomes" id="UP001164803"/>
    </source>
</evidence>
<dbReference type="InterPro" id="IPR050424">
    <property type="entry name" value="Gfo-Idh-MocA_inositol_DH"/>
</dbReference>
<evidence type="ECO:0000256" key="1">
    <source>
        <dbReference type="ARBA" id="ARBA00010928"/>
    </source>
</evidence>
<dbReference type="InterPro" id="IPR004104">
    <property type="entry name" value="Gfo/Idh/MocA-like_OxRdtase_C"/>
</dbReference>
<gene>
    <name evidence="4" type="ORF">NZD86_20430</name>
</gene>